<sequence length="55" mass="6439">MEEVESLCANREGELRRRLDNATIATSQAVLERTRLANEKIRLQCELRRKENSTH</sequence>
<organism evidence="1 2">
    <name type="scientific">Nesidiocoris tenuis</name>
    <dbReference type="NCBI Taxonomy" id="355587"/>
    <lineage>
        <taxon>Eukaryota</taxon>
        <taxon>Metazoa</taxon>
        <taxon>Ecdysozoa</taxon>
        <taxon>Arthropoda</taxon>
        <taxon>Hexapoda</taxon>
        <taxon>Insecta</taxon>
        <taxon>Pterygota</taxon>
        <taxon>Neoptera</taxon>
        <taxon>Paraneoptera</taxon>
        <taxon>Hemiptera</taxon>
        <taxon>Heteroptera</taxon>
        <taxon>Panheteroptera</taxon>
        <taxon>Cimicomorpha</taxon>
        <taxon>Miridae</taxon>
        <taxon>Dicyphina</taxon>
        <taxon>Nesidiocoris</taxon>
    </lineage>
</organism>
<evidence type="ECO:0000313" key="2">
    <source>
        <dbReference type="Proteomes" id="UP000479000"/>
    </source>
</evidence>
<accession>A0A6H5HBN4</accession>
<evidence type="ECO:0000313" key="1">
    <source>
        <dbReference type="EMBL" id="CAB0014196.1"/>
    </source>
</evidence>
<proteinExistence type="predicted"/>
<gene>
    <name evidence="1" type="ORF">NTEN_LOCUS18659</name>
</gene>
<dbReference type="AlphaFoldDB" id="A0A6H5HBN4"/>
<feature type="non-terminal residue" evidence="1">
    <location>
        <position position="55"/>
    </location>
</feature>
<dbReference type="EMBL" id="CADCXU010027444">
    <property type="protein sequence ID" value="CAB0014196.1"/>
    <property type="molecule type" value="Genomic_DNA"/>
</dbReference>
<keyword evidence="2" id="KW-1185">Reference proteome</keyword>
<name>A0A6H5HBN4_9HEMI</name>
<reference evidence="1 2" key="1">
    <citation type="submission" date="2020-02" db="EMBL/GenBank/DDBJ databases">
        <authorList>
            <person name="Ferguson B K."/>
        </authorList>
    </citation>
    <scope>NUCLEOTIDE SEQUENCE [LARGE SCALE GENOMIC DNA]</scope>
</reference>
<dbReference type="OrthoDB" id="6627311at2759"/>
<protein>
    <submittedName>
        <fullName evidence="1">Uncharacterized protein</fullName>
    </submittedName>
</protein>
<dbReference type="Proteomes" id="UP000479000">
    <property type="component" value="Unassembled WGS sequence"/>
</dbReference>